<protein>
    <submittedName>
        <fullName evidence="5">Uncharacterized protein</fullName>
    </submittedName>
</protein>
<keyword evidence="4" id="KW-0406">Ion transport</keyword>
<dbReference type="Proteomes" id="UP001281410">
    <property type="component" value="Unassembled WGS sequence"/>
</dbReference>
<proteinExistence type="predicted"/>
<dbReference type="GO" id="GO:0006813">
    <property type="term" value="P:potassium ion transport"/>
    <property type="evidence" value="ECO:0007669"/>
    <property type="project" value="UniProtKB-KW"/>
</dbReference>
<evidence type="ECO:0000256" key="4">
    <source>
        <dbReference type="ARBA" id="ARBA00023065"/>
    </source>
</evidence>
<gene>
    <name evidence="5" type="ORF">Dsin_006274</name>
</gene>
<sequence length="164" mass="18436">MGEWQNTTNKLTLLRFVASNDTSIEYGNSSSTAEINYLSEKELDEITVEFMREWHETVEYNKKVTSNRGGIARLRIQQRREYELIEVGKGRFPSTMEAKFAEYRAENVELGAIGNILASSDHHCVIPSVIVIQQHNSADSDSNETAVSKMVTVNDATNAEESCV</sequence>
<evidence type="ECO:0000313" key="6">
    <source>
        <dbReference type="Proteomes" id="UP001281410"/>
    </source>
</evidence>
<evidence type="ECO:0000313" key="5">
    <source>
        <dbReference type="EMBL" id="KAK3226412.1"/>
    </source>
</evidence>
<keyword evidence="1" id="KW-0813">Transport</keyword>
<dbReference type="InterPro" id="IPR050794">
    <property type="entry name" value="CPA2_transporter"/>
</dbReference>
<dbReference type="PANTHER" id="PTHR32468:SF0">
    <property type="entry name" value="K(+)_H(+) ANTIPORTER 1"/>
    <property type="match status" value="1"/>
</dbReference>
<evidence type="ECO:0000256" key="2">
    <source>
        <dbReference type="ARBA" id="ARBA00022538"/>
    </source>
</evidence>
<name>A0AAE0AYE4_9ROSI</name>
<dbReference type="PANTHER" id="PTHR32468">
    <property type="entry name" value="CATION/H + ANTIPORTER"/>
    <property type="match status" value="1"/>
</dbReference>
<dbReference type="GO" id="GO:0012505">
    <property type="term" value="C:endomembrane system"/>
    <property type="evidence" value="ECO:0007669"/>
    <property type="project" value="TreeGrafter"/>
</dbReference>
<comment type="caution">
    <text evidence="5">The sequence shown here is derived from an EMBL/GenBank/DDBJ whole genome shotgun (WGS) entry which is preliminary data.</text>
</comment>
<dbReference type="GO" id="GO:0006885">
    <property type="term" value="P:regulation of pH"/>
    <property type="evidence" value="ECO:0007669"/>
    <property type="project" value="TreeGrafter"/>
</dbReference>
<accession>A0AAE0AYE4</accession>
<keyword evidence="6" id="KW-1185">Reference proteome</keyword>
<reference evidence="5" key="1">
    <citation type="journal article" date="2023" name="Plant J.">
        <title>Genome sequences and population genomics provide insights into the demographic history, inbreeding, and mutation load of two 'living fossil' tree species of Dipteronia.</title>
        <authorList>
            <person name="Feng Y."/>
            <person name="Comes H.P."/>
            <person name="Chen J."/>
            <person name="Zhu S."/>
            <person name="Lu R."/>
            <person name="Zhang X."/>
            <person name="Li P."/>
            <person name="Qiu J."/>
            <person name="Olsen K.M."/>
            <person name="Qiu Y."/>
        </authorList>
    </citation>
    <scope>NUCLEOTIDE SEQUENCE</scope>
    <source>
        <strain evidence="5">NBL</strain>
    </source>
</reference>
<organism evidence="5 6">
    <name type="scientific">Dipteronia sinensis</name>
    <dbReference type="NCBI Taxonomy" id="43782"/>
    <lineage>
        <taxon>Eukaryota</taxon>
        <taxon>Viridiplantae</taxon>
        <taxon>Streptophyta</taxon>
        <taxon>Embryophyta</taxon>
        <taxon>Tracheophyta</taxon>
        <taxon>Spermatophyta</taxon>
        <taxon>Magnoliopsida</taxon>
        <taxon>eudicotyledons</taxon>
        <taxon>Gunneridae</taxon>
        <taxon>Pentapetalae</taxon>
        <taxon>rosids</taxon>
        <taxon>malvids</taxon>
        <taxon>Sapindales</taxon>
        <taxon>Sapindaceae</taxon>
        <taxon>Hippocastanoideae</taxon>
        <taxon>Acereae</taxon>
        <taxon>Dipteronia</taxon>
    </lineage>
</organism>
<dbReference type="GO" id="GO:0098662">
    <property type="term" value="P:inorganic cation transmembrane transport"/>
    <property type="evidence" value="ECO:0007669"/>
    <property type="project" value="TreeGrafter"/>
</dbReference>
<evidence type="ECO:0000256" key="3">
    <source>
        <dbReference type="ARBA" id="ARBA00022958"/>
    </source>
</evidence>
<evidence type="ECO:0000256" key="1">
    <source>
        <dbReference type="ARBA" id="ARBA00022448"/>
    </source>
</evidence>
<keyword evidence="3" id="KW-0630">Potassium</keyword>
<dbReference type="EMBL" id="JANJYJ010000002">
    <property type="protein sequence ID" value="KAK3226412.1"/>
    <property type="molecule type" value="Genomic_DNA"/>
</dbReference>
<keyword evidence="2" id="KW-0633">Potassium transport</keyword>
<dbReference type="AlphaFoldDB" id="A0AAE0AYE4"/>